<dbReference type="EMBL" id="UZAE01012881">
    <property type="protein sequence ID" value="VDO07183.1"/>
    <property type="molecule type" value="Genomic_DNA"/>
</dbReference>
<accession>A0A0R3TRB1</accession>
<feature type="domain" description="DUF5742" evidence="2">
    <location>
        <begin position="205"/>
        <end position="452"/>
    </location>
</feature>
<dbReference type="AlphaFoldDB" id="A0A0R3TRB1"/>
<gene>
    <name evidence="3" type="ORF">HNAJ_LOCUS10108</name>
</gene>
<dbReference type="Proteomes" id="UP000278807">
    <property type="component" value="Unassembled WGS sequence"/>
</dbReference>
<organism evidence="5">
    <name type="scientific">Rodentolepis nana</name>
    <name type="common">Dwarf tapeworm</name>
    <name type="synonym">Hymenolepis nana</name>
    <dbReference type="NCBI Taxonomy" id="102285"/>
    <lineage>
        <taxon>Eukaryota</taxon>
        <taxon>Metazoa</taxon>
        <taxon>Spiralia</taxon>
        <taxon>Lophotrochozoa</taxon>
        <taxon>Platyhelminthes</taxon>
        <taxon>Cestoda</taxon>
        <taxon>Eucestoda</taxon>
        <taxon>Cyclophyllidea</taxon>
        <taxon>Hymenolepididae</taxon>
        <taxon>Rodentolepis</taxon>
    </lineage>
</organism>
<keyword evidence="4" id="KW-1185">Reference proteome</keyword>
<evidence type="ECO:0000313" key="4">
    <source>
        <dbReference type="Proteomes" id="UP000278807"/>
    </source>
</evidence>
<reference evidence="5" key="1">
    <citation type="submission" date="2017-02" db="UniProtKB">
        <authorList>
            <consortium name="WormBaseParasite"/>
        </authorList>
    </citation>
    <scope>IDENTIFICATION</scope>
</reference>
<dbReference type="InterPro" id="IPR043984">
    <property type="entry name" value="DUF5742"/>
</dbReference>
<feature type="region of interest" description="Disordered" evidence="1">
    <location>
        <begin position="562"/>
        <end position="619"/>
    </location>
</feature>
<sequence>MGRLSTQKIPEDLEQFFKSLKASNCSAKWDWNKLIEVIRPANRNGKAFLGLCEAGVFHMMYSKTSKRESNLLCKKLHTSDIDLLNSVGICYALQLLSGIASNRIDKFKETFEQIVSSLLDAIITALKISDFNAPVLQPLTALQDTKKSVLPRISPMNETGVTNILELALCRMYVLSSTLRSLLEHGTSVTVPVSLPYLCSVIAAAFSVNICDARRSSFVLISCAKHLLHTFSVIVQSCGVNISPAAPSLFTSMVYQLEWSSNFARCHPSEQSLTYKLAVYRCISSLLDATVHVASPTLCRLANRVIYEVSSDISFPARENLNQMFISSGGDLAIYELQICCTVASLHLLEVLFVNHHFILNCSIAEGADFCDYKLKHALLSLSSEVNALASRLVFLLSKQNRLNSIEEVLIRPHFLMALIDTASAVVDYGFLFSRFNALYDLTKSLLAHKDYDLRLTADRCFRHSFKFLKSETPCLANEKLFVSSFTQTDETNPSIQPEKEETNATSAVEYTSKAGTLVEKESTSHVSANFYSNVSEHHKPMNSIKSNSIPVEKTMKPFSSEMMETPKQSENYGKKRVRFEDTPPNASKKSCIENRSILRAPTPAKPPKQTPAPEENSDLNFASIEEALCTFDDTLL</sequence>
<protein>
    <submittedName>
        <fullName evidence="5">DUF5742 domain-containing protein</fullName>
    </submittedName>
</protein>
<evidence type="ECO:0000259" key="2">
    <source>
        <dbReference type="Pfam" id="PF19013"/>
    </source>
</evidence>
<dbReference type="OrthoDB" id="6241674at2759"/>
<proteinExistence type="predicted"/>
<evidence type="ECO:0000313" key="3">
    <source>
        <dbReference type="EMBL" id="VDO07183.1"/>
    </source>
</evidence>
<dbReference type="WBParaSite" id="HNAJ_0001011301-mRNA-1">
    <property type="protein sequence ID" value="HNAJ_0001011301-mRNA-1"/>
    <property type="gene ID" value="HNAJ_0001011301"/>
</dbReference>
<evidence type="ECO:0000313" key="5">
    <source>
        <dbReference type="WBParaSite" id="HNAJ_0001011301-mRNA-1"/>
    </source>
</evidence>
<reference evidence="3 4" key="2">
    <citation type="submission" date="2018-11" db="EMBL/GenBank/DDBJ databases">
        <authorList>
            <consortium name="Pathogen Informatics"/>
        </authorList>
    </citation>
    <scope>NUCLEOTIDE SEQUENCE [LARGE SCALE GENOMIC DNA]</scope>
</reference>
<name>A0A0R3TRB1_RODNA</name>
<evidence type="ECO:0000256" key="1">
    <source>
        <dbReference type="SAM" id="MobiDB-lite"/>
    </source>
</evidence>
<dbReference type="Pfam" id="PF19013">
    <property type="entry name" value="DUF5742"/>
    <property type="match status" value="1"/>
</dbReference>